<dbReference type="EMBL" id="JAGFBS010000009">
    <property type="protein sequence ID" value="KAG6377484.1"/>
    <property type="molecule type" value="Genomic_DNA"/>
</dbReference>
<gene>
    <name evidence="11" type="ORF">JVT61DRAFT_15292</name>
</gene>
<dbReference type="Pfam" id="PF06703">
    <property type="entry name" value="SPC25"/>
    <property type="match status" value="1"/>
</dbReference>
<comment type="function">
    <text evidence="8">Component of the signal peptidase complex (SPC) which catalyzes the cleavage of N-terminal signal sequences from nascent proteins as they are translocated into the lumen of the endoplasmic reticulum. Enhances the enzymatic activity of SPC and facilitates the interactions between different components of the translocation site.</text>
</comment>
<reference evidence="11" key="1">
    <citation type="submission" date="2021-03" db="EMBL/GenBank/DDBJ databases">
        <title>Evolutionary innovations through gain and loss of genes in the ectomycorrhizal Boletales.</title>
        <authorList>
            <person name="Wu G."/>
            <person name="Miyauchi S."/>
            <person name="Morin E."/>
            <person name="Yang Z.-L."/>
            <person name="Xu J."/>
            <person name="Martin F.M."/>
        </authorList>
    </citation>
    <scope>NUCLEOTIDE SEQUENCE</scope>
    <source>
        <strain evidence="11">BR01</strain>
    </source>
</reference>
<comment type="caution">
    <text evidence="11">The sequence shown here is derived from an EMBL/GenBank/DDBJ whole genome shotgun (WGS) entry which is preliminary data.</text>
</comment>
<dbReference type="InterPro" id="IPR009582">
    <property type="entry name" value="Spc2/SPCS2"/>
</dbReference>
<evidence type="ECO:0000256" key="6">
    <source>
        <dbReference type="ARBA" id="ARBA00022989"/>
    </source>
</evidence>
<keyword evidence="6 10" id="KW-1133">Transmembrane helix</keyword>
<keyword evidence="12" id="KW-1185">Reference proteome</keyword>
<dbReference type="GO" id="GO:0045047">
    <property type="term" value="P:protein targeting to ER"/>
    <property type="evidence" value="ECO:0007669"/>
    <property type="project" value="TreeGrafter"/>
</dbReference>
<dbReference type="GO" id="GO:0006465">
    <property type="term" value="P:signal peptide processing"/>
    <property type="evidence" value="ECO:0007669"/>
    <property type="project" value="InterPro"/>
</dbReference>
<dbReference type="PANTHER" id="PTHR13085:SF0">
    <property type="entry name" value="SIGNAL PEPTIDASE COMPLEX SUBUNIT 2"/>
    <property type="match status" value="1"/>
</dbReference>
<evidence type="ECO:0000256" key="5">
    <source>
        <dbReference type="ARBA" id="ARBA00022824"/>
    </source>
</evidence>
<proteinExistence type="inferred from homology"/>
<name>A0A8I2YQJ3_9AGAM</name>
<dbReference type="PANTHER" id="PTHR13085">
    <property type="entry name" value="MICROSOMAL SIGNAL PEPTIDASE 25 KDA SUBUNIT"/>
    <property type="match status" value="1"/>
</dbReference>
<keyword evidence="5" id="KW-0256">Endoplasmic reticulum</keyword>
<evidence type="ECO:0000256" key="1">
    <source>
        <dbReference type="ARBA" id="ARBA00004477"/>
    </source>
</evidence>
<sequence>MPPKKSAKGRSPEPSAPVSGSRRSSFTSPERPPGPLSIPVSAEERDTIKVNNASATELKNACDDALKRYISRPNLFKQIHLHTDVRLTLGWAGVLVAAATGLYGWKVEFEQSKPAVWAGFIIYVILTSLQALYAYFVEGDIVFVGRRKTFSKRIITERVTISSRTVPVSASSSQSSSANAPFYSLNITYVQSTSGGKSLLAKNRAQGSKEYGAFFDEKGVMVQEVFETWVGELVENAMEGKAT</sequence>
<dbReference type="GO" id="GO:0005787">
    <property type="term" value="C:signal peptidase complex"/>
    <property type="evidence" value="ECO:0007669"/>
    <property type="project" value="InterPro"/>
</dbReference>
<comment type="similarity">
    <text evidence="2">Belongs to the SPCS2 family.</text>
</comment>
<evidence type="ECO:0000256" key="8">
    <source>
        <dbReference type="ARBA" id="ARBA00045608"/>
    </source>
</evidence>
<comment type="subcellular location">
    <subcellularLocation>
        <location evidence="1">Endoplasmic reticulum membrane</location>
        <topology evidence="1">Multi-pass membrane protein</topology>
    </subcellularLocation>
</comment>
<feature type="region of interest" description="Disordered" evidence="9">
    <location>
        <begin position="1"/>
        <end position="42"/>
    </location>
</feature>
<feature type="transmembrane region" description="Helical" evidence="10">
    <location>
        <begin position="117"/>
        <end position="137"/>
    </location>
</feature>
<dbReference type="AlphaFoldDB" id="A0A8I2YQJ3"/>
<feature type="transmembrane region" description="Helical" evidence="10">
    <location>
        <begin position="87"/>
        <end position="105"/>
    </location>
</feature>
<accession>A0A8I2YQJ3</accession>
<protein>
    <recommendedName>
        <fullName evidence="3">Signal peptidase complex subunit 2</fullName>
    </recommendedName>
</protein>
<evidence type="ECO:0000256" key="7">
    <source>
        <dbReference type="ARBA" id="ARBA00023136"/>
    </source>
</evidence>
<evidence type="ECO:0000313" key="12">
    <source>
        <dbReference type="Proteomes" id="UP000683000"/>
    </source>
</evidence>
<keyword evidence="7 10" id="KW-0472">Membrane</keyword>
<organism evidence="11 12">
    <name type="scientific">Boletus reticuloceps</name>
    <dbReference type="NCBI Taxonomy" id="495285"/>
    <lineage>
        <taxon>Eukaryota</taxon>
        <taxon>Fungi</taxon>
        <taxon>Dikarya</taxon>
        <taxon>Basidiomycota</taxon>
        <taxon>Agaricomycotina</taxon>
        <taxon>Agaricomycetes</taxon>
        <taxon>Agaricomycetidae</taxon>
        <taxon>Boletales</taxon>
        <taxon>Boletineae</taxon>
        <taxon>Boletaceae</taxon>
        <taxon>Boletoideae</taxon>
        <taxon>Boletus</taxon>
    </lineage>
</organism>
<keyword evidence="4 10" id="KW-0812">Transmembrane</keyword>
<dbReference type="OrthoDB" id="29558at2759"/>
<evidence type="ECO:0000256" key="4">
    <source>
        <dbReference type="ARBA" id="ARBA00022692"/>
    </source>
</evidence>
<evidence type="ECO:0000256" key="3">
    <source>
        <dbReference type="ARBA" id="ARBA00017057"/>
    </source>
</evidence>
<evidence type="ECO:0000256" key="2">
    <source>
        <dbReference type="ARBA" id="ARBA00007324"/>
    </source>
</evidence>
<evidence type="ECO:0000256" key="9">
    <source>
        <dbReference type="SAM" id="MobiDB-lite"/>
    </source>
</evidence>
<dbReference type="Proteomes" id="UP000683000">
    <property type="component" value="Unassembled WGS sequence"/>
</dbReference>
<evidence type="ECO:0000313" key="11">
    <source>
        <dbReference type="EMBL" id="KAG6377484.1"/>
    </source>
</evidence>
<evidence type="ECO:0000256" key="10">
    <source>
        <dbReference type="SAM" id="Phobius"/>
    </source>
</evidence>